<evidence type="ECO:0000313" key="1">
    <source>
        <dbReference type="EMBL" id="QEG21122.1"/>
    </source>
</evidence>
<dbReference type="STRING" id="980251.GCA_001642875_01964"/>
<accession>A0A5B9P829</accession>
<dbReference type="KEGG" id="mff:MFFC18_09760"/>
<sequence>MNKAIREQIPNNLLFRYRVPCLKVVSKSKSKTPKPIELDESYRLPHFGEFDDQFQFADMRLGWSELGVYVTLIVKGRELPLECRETAIMDSDSLYVWLDTRDTHDVHRATRFCHWFVMMPAGAGAKKQKPVATPVKINRARESSPAFNRAKVAIESEVSKTGYKLSAMIPAASLNGWDPSEHRNIGFNFMVNDSELGYQTLALGPDMPIEEDPSLWHTIQLMD</sequence>
<dbReference type="OrthoDB" id="261771at2"/>
<name>A0A5B9P829_9BACT</name>
<dbReference type="RefSeq" id="WP_084416719.1">
    <property type="nucleotide sequence ID" value="NZ_CP042912.1"/>
</dbReference>
<dbReference type="Gene3D" id="2.60.40.1190">
    <property type="match status" value="1"/>
</dbReference>
<dbReference type="Proteomes" id="UP000322214">
    <property type="component" value="Chromosome"/>
</dbReference>
<proteinExistence type="predicted"/>
<gene>
    <name evidence="1" type="ORF">MFFC18_09760</name>
</gene>
<dbReference type="EMBL" id="CP042912">
    <property type="protein sequence ID" value="QEG21122.1"/>
    <property type="molecule type" value="Genomic_DNA"/>
</dbReference>
<dbReference type="SUPFAM" id="SSF49344">
    <property type="entry name" value="CBD9-like"/>
    <property type="match status" value="1"/>
</dbReference>
<keyword evidence="2" id="KW-1185">Reference proteome</keyword>
<evidence type="ECO:0000313" key="2">
    <source>
        <dbReference type="Proteomes" id="UP000322214"/>
    </source>
</evidence>
<dbReference type="AlphaFoldDB" id="A0A5B9P829"/>
<organism evidence="1 2">
    <name type="scientific">Mariniblastus fucicola</name>
    <dbReference type="NCBI Taxonomy" id="980251"/>
    <lineage>
        <taxon>Bacteria</taxon>
        <taxon>Pseudomonadati</taxon>
        <taxon>Planctomycetota</taxon>
        <taxon>Planctomycetia</taxon>
        <taxon>Pirellulales</taxon>
        <taxon>Pirellulaceae</taxon>
        <taxon>Mariniblastus</taxon>
    </lineage>
</organism>
<protein>
    <recommendedName>
        <fullName evidence="3">Carbohydrate-binding domain-containing protein</fullName>
    </recommendedName>
</protein>
<evidence type="ECO:0008006" key="3">
    <source>
        <dbReference type="Google" id="ProtNLM"/>
    </source>
</evidence>
<reference evidence="1 2" key="1">
    <citation type="submission" date="2019-08" db="EMBL/GenBank/DDBJ databases">
        <title>Deep-cultivation of Planctomycetes and their phenomic and genomic characterization uncovers novel biology.</title>
        <authorList>
            <person name="Wiegand S."/>
            <person name="Jogler M."/>
            <person name="Boedeker C."/>
            <person name="Pinto D."/>
            <person name="Vollmers J."/>
            <person name="Rivas-Marin E."/>
            <person name="Kohn T."/>
            <person name="Peeters S.H."/>
            <person name="Heuer A."/>
            <person name="Rast P."/>
            <person name="Oberbeckmann S."/>
            <person name="Bunk B."/>
            <person name="Jeske O."/>
            <person name="Meyerdierks A."/>
            <person name="Storesund J.E."/>
            <person name="Kallscheuer N."/>
            <person name="Luecker S."/>
            <person name="Lage O.M."/>
            <person name="Pohl T."/>
            <person name="Merkel B.J."/>
            <person name="Hornburger P."/>
            <person name="Mueller R.-W."/>
            <person name="Bruemmer F."/>
            <person name="Labrenz M."/>
            <person name="Spormann A.M."/>
            <person name="Op den Camp H."/>
            <person name="Overmann J."/>
            <person name="Amann R."/>
            <person name="Jetten M.S.M."/>
            <person name="Mascher T."/>
            <person name="Medema M.H."/>
            <person name="Devos D.P."/>
            <person name="Kaster A.-K."/>
            <person name="Ovreas L."/>
            <person name="Rohde M."/>
            <person name="Galperin M.Y."/>
            <person name="Jogler C."/>
        </authorList>
    </citation>
    <scope>NUCLEOTIDE SEQUENCE [LARGE SCALE GENOMIC DNA]</scope>
    <source>
        <strain evidence="1 2">FC18</strain>
    </source>
</reference>
<dbReference type="CDD" id="cd00241">
    <property type="entry name" value="DOMON_like"/>
    <property type="match status" value="1"/>
</dbReference>